<dbReference type="STRING" id="1231657.A0A1Y2A5I5"/>
<sequence length="132" mass="14165">MKTAAISTVLSLLALTSASPTRRTPGNVTICTEANYAGTCETISVPFNDCQQLAAPYFKNVGSFKVDAGAYCRITYTADTCTMHGDSFIFPDTNAPDLRHWDDPATGTIIDAGAGFTSFKCQMCTNCQDKKV</sequence>
<dbReference type="AlphaFoldDB" id="A0A1Y2A5I5"/>
<protein>
    <submittedName>
        <fullName evidence="2">Uncharacterized protein</fullName>
    </submittedName>
</protein>
<reference evidence="2 3" key="1">
    <citation type="submission" date="2016-07" db="EMBL/GenBank/DDBJ databases">
        <title>Pervasive Adenine N6-methylation of Active Genes in Fungi.</title>
        <authorList>
            <consortium name="DOE Joint Genome Institute"/>
            <person name="Mondo S.J."/>
            <person name="Dannebaum R.O."/>
            <person name="Kuo R.C."/>
            <person name="Labutti K."/>
            <person name="Haridas S."/>
            <person name="Kuo A."/>
            <person name="Salamov A."/>
            <person name="Ahrendt S.R."/>
            <person name="Lipzen A."/>
            <person name="Sullivan W."/>
            <person name="Andreopoulos W.B."/>
            <person name="Clum A."/>
            <person name="Lindquist E."/>
            <person name="Daum C."/>
            <person name="Ramamoorthy G.K."/>
            <person name="Gryganskyi A."/>
            <person name="Culley D."/>
            <person name="Magnuson J.K."/>
            <person name="James T.Y."/>
            <person name="O'Malley M.A."/>
            <person name="Stajich J.E."/>
            <person name="Spatafora J.W."/>
            <person name="Visel A."/>
            <person name="Grigoriev I.V."/>
        </authorList>
    </citation>
    <scope>NUCLEOTIDE SEQUENCE [LARGE SCALE GENOMIC DNA]</scope>
    <source>
        <strain evidence="2 3">CBS 115471</strain>
    </source>
</reference>
<evidence type="ECO:0000313" key="2">
    <source>
        <dbReference type="EMBL" id="ORY17753.1"/>
    </source>
</evidence>
<feature type="signal peptide" evidence="1">
    <location>
        <begin position="1"/>
        <end position="18"/>
    </location>
</feature>
<dbReference type="EMBL" id="MCFA01000010">
    <property type="protein sequence ID" value="ORY17753.1"/>
    <property type="molecule type" value="Genomic_DNA"/>
</dbReference>
<feature type="chain" id="PRO_5012282314" evidence="1">
    <location>
        <begin position="19"/>
        <end position="132"/>
    </location>
</feature>
<gene>
    <name evidence="2" type="ORF">BCR34DRAFT_596628</name>
</gene>
<name>A0A1Y2A5I5_9PLEO</name>
<evidence type="ECO:0000256" key="1">
    <source>
        <dbReference type="SAM" id="SignalP"/>
    </source>
</evidence>
<keyword evidence="1" id="KW-0732">Signal</keyword>
<dbReference type="Proteomes" id="UP000193144">
    <property type="component" value="Unassembled WGS sequence"/>
</dbReference>
<organism evidence="2 3">
    <name type="scientific">Clohesyomyces aquaticus</name>
    <dbReference type="NCBI Taxonomy" id="1231657"/>
    <lineage>
        <taxon>Eukaryota</taxon>
        <taxon>Fungi</taxon>
        <taxon>Dikarya</taxon>
        <taxon>Ascomycota</taxon>
        <taxon>Pezizomycotina</taxon>
        <taxon>Dothideomycetes</taxon>
        <taxon>Pleosporomycetidae</taxon>
        <taxon>Pleosporales</taxon>
        <taxon>Lindgomycetaceae</taxon>
        <taxon>Clohesyomyces</taxon>
    </lineage>
</organism>
<dbReference type="Gene3D" id="2.60.20.10">
    <property type="entry name" value="Crystallins"/>
    <property type="match status" value="1"/>
</dbReference>
<comment type="caution">
    <text evidence="2">The sequence shown here is derived from an EMBL/GenBank/DDBJ whole genome shotgun (WGS) entry which is preliminary data.</text>
</comment>
<accession>A0A1Y2A5I5</accession>
<dbReference type="OrthoDB" id="2910287at2759"/>
<evidence type="ECO:0000313" key="3">
    <source>
        <dbReference type="Proteomes" id="UP000193144"/>
    </source>
</evidence>
<proteinExistence type="predicted"/>
<keyword evidence="3" id="KW-1185">Reference proteome</keyword>